<dbReference type="STRING" id="870435.A0A0C3PHC4"/>
<dbReference type="HOGENOM" id="CLU_021989_0_0_1"/>
<dbReference type="Proteomes" id="UP000054217">
    <property type="component" value="Unassembled WGS sequence"/>
</dbReference>
<reference evidence="3" key="2">
    <citation type="submission" date="2015-01" db="EMBL/GenBank/DDBJ databases">
        <title>Evolutionary Origins and Diversification of the Mycorrhizal Mutualists.</title>
        <authorList>
            <consortium name="DOE Joint Genome Institute"/>
            <consortium name="Mycorrhizal Genomics Consortium"/>
            <person name="Kohler A."/>
            <person name="Kuo A."/>
            <person name="Nagy L.G."/>
            <person name="Floudas D."/>
            <person name="Copeland A."/>
            <person name="Barry K.W."/>
            <person name="Cichocki N."/>
            <person name="Veneault-Fourrey C."/>
            <person name="LaButti K."/>
            <person name="Lindquist E.A."/>
            <person name="Lipzen A."/>
            <person name="Lundell T."/>
            <person name="Morin E."/>
            <person name="Murat C."/>
            <person name="Riley R."/>
            <person name="Ohm R."/>
            <person name="Sun H."/>
            <person name="Tunlid A."/>
            <person name="Henrissat B."/>
            <person name="Grigoriev I.V."/>
            <person name="Hibbett D.S."/>
            <person name="Martin F."/>
        </authorList>
    </citation>
    <scope>NUCLEOTIDE SEQUENCE [LARGE SCALE GENOMIC DNA]</scope>
    <source>
        <strain evidence="3">Marx 270</strain>
    </source>
</reference>
<dbReference type="OrthoDB" id="10256179at2759"/>
<proteinExistence type="predicted"/>
<evidence type="ECO:0000313" key="2">
    <source>
        <dbReference type="EMBL" id="KIO13420.1"/>
    </source>
</evidence>
<dbReference type="PROSITE" id="PS50012">
    <property type="entry name" value="RCC1_3"/>
    <property type="match status" value="1"/>
</dbReference>
<dbReference type="InterPro" id="IPR053245">
    <property type="entry name" value="MitoProcess-Associated"/>
</dbReference>
<dbReference type="Pfam" id="PF00415">
    <property type="entry name" value="RCC1"/>
    <property type="match status" value="1"/>
</dbReference>
<dbReference type="Gene3D" id="2.130.10.30">
    <property type="entry name" value="Regulator of chromosome condensation 1/beta-lactamase-inhibitor protein II"/>
    <property type="match status" value="1"/>
</dbReference>
<dbReference type="EMBL" id="KN831946">
    <property type="protein sequence ID" value="KIO13420.1"/>
    <property type="molecule type" value="Genomic_DNA"/>
</dbReference>
<organism evidence="2 3">
    <name type="scientific">Pisolithus tinctorius Marx 270</name>
    <dbReference type="NCBI Taxonomy" id="870435"/>
    <lineage>
        <taxon>Eukaryota</taxon>
        <taxon>Fungi</taxon>
        <taxon>Dikarya</taxon>
        <taxon>Basidiomycota</taxon>
        <taxon>Agaricomycotina</taxon>
        <taxon>Agaricomycetes</taxon>
        <taxon>Agaricomycetidae</taxon>
        <taxon>Boletales</taxon>
        <taxon>Sclerodermatineae</taxon>
        <taxon>Pisolithaceae</taxon>
        <taxon>Pisolithus</taxon>
    </lineage>
</organism>
<dbReference type="GO" id="GO:0034551">
    <property type="term" value="P:mitochondrial respiratory chain complex III assembly"/>
    <property type="evidence" value="ECO:0007669"/>
    <property type="project" value="TreeGrafter"/>
</dbReference>
<gene>
    <name evidence="2" type="ORF">M404DRAFT_123047</name>
</gene>
<name>A0A0C3PHC4_PISTI</name>
<evidence type="ECO:0000256" key="1">
    <source>
        <dbReference type="PROSITE-ProRule" id="PRU00235"/>
    </source>
</evidence>
<dbReference type="InParanoid" id="A0A0C3PHC4"/>
<feature type="repeat" description="RCC1" evidence="1">
    <location>
        <begin position="384"/>
        <end position="444"/>
    </location>
</feature>
<evidence type="ECO:0000313" key="3">
    <source>
        <dbReference type="Proteomes" id="UP000054217"/>
    </source>
</evidence>
<dbReference type="InterPro" id="IPR000408">
    <property type="entry name" value="Reg_chr_condens"/>
</dbReference>
<keyword evidence="3" id="KW-1185">Reference proteome</keyword>
<reference evidence="2 3" key="1">
    <citation type="submission" date="2014-04" db="EMBL/GenBank/DDBJ databases">
        <authorList>
            <consortium name="DOE Joint Genome Institute"/>
            <person name="Kuo A."/>
            <person name="Kohler A."/>
            <person name="Costa M.D."/>
            <person name="Nagy L.G."/>
            <person name="Floudas D."/>
            <person name="Copeland A."/>
            <person name="Barry K.W."/>
            <person name="Cichocki N."/>
            <person name="Veneault-Fourrey C."/>
            <person name="LaButti K."/>
            <person name="Lindquist E.A."/>
            <person name="Lipzen A."/>
            <person name="Lundell T."/>
            <person name="Morin E."/>
            <person name="Murat C."/>
            <person name="Sun H."/>
            <person name="Tunlid A."/>
            <person name="Henrissat B."/>
            <person name="Grigoriev I.V."/>
            <person name="Hibbett D.S."/>
            <person name="Martin F."/>
            <person name="Nordberg H.P."/>
            <person name="Cantor M.N."/>
            <person name="Hua S.X."/>
        </authorList>
    </citation>
    <scope>NUCLEOTIDE SEQUENCE [LARGE SCALE GENOMIC DNA]</scope>
    <source>
        <strain evidence="2 3">Marx 270</strain>
    </source>
</reference>
<dbReference type="SUPFAM" id="SSF50985">
    <property type="entry name" value="RCC1/BLIP-II"/>
    <property type="match status" value="1"/>
</dbReference>
<dbReference type="AlphaFoldDB" id="A0A0C3PHC4"/>
<sequence length="608" mass="65888">MLKTAASRYFRPNKPCLRALHTRHAIHQVRTDWARSAVFASATASATAILVWCVSNNVIHNDVVAIPSSSPQLGPGETEVLDSNINSTGVDENGSLQGVAWGSNKSHIINPTEPKVDVVQYPTNVNWLENVALRDLALHERHAACVDARGDVYQWGDGFFPSVSTSKLEARRPKPTLLGKDIVKIQVTESRVYALSASGKIYVLAANEEQQKLKVSSQHPGPLWWGFDWLWRGRPNIDSVELFPREKLGWREHFTNITAGRDHVLALTSVGRVFSHPVNKNANSHGQLGLRNVDLPVASSSPGDASSGRVAVELNPVAVTDPYAKASRYSRARVYNGPAENLDTIDDKTIRFCDSLFEIPALKGIKVSQIAAGSRSSYVNTDAGRVLGWGANEFGQLGLGNGITLDAVTIPTEVILTRNLALDVKSKCLGISAGGDLTFFVAERTGSDPSYYIDVLSCGNGQWGGLGANLYTTSQANPVRVKNVSGLLEYDEKTQGLAPIVPEAISVSPTGHALLTLDTLSRAGPGFTGRDLLVWGLNYDFQLGTGKRKSLPAPAVLNRPEGGRFLLARKTTAVKDMAGNVWRKKVGVEQCAIAGYGNSFVYWRIIRS</sequence>
<dbReference type="PANTHER" id="PTHR47563:SF1">
    <property type="entry name" value="PROTEIN FMP25, MITOCHONDRIAL"/>
    <property type="match status" value="1"/>
</dbReference>
<accession>A0A0C3PHC4</accession>
<protein>
    <submittedName>
        <fullName evidence="2">Uncharacterized protein</fullName>
    </submittedName>
</protein>
<dbReference type="PANTHER" id="PTHR47563">
    <property type="entry name" value="PROTEIN FMP25, MITOCHONDRIAL"/>
    <property type="match status" value="1"/>
</dbReference>
<dbReference type="GO" id="GO:0005743">
    <property type="term" value="C:mitochondrial inner membrane"/>
    <property type="evidence" value="ECO:0007669"/>
    <property type="project" value="TreeGrafter"/>
</dbReference>
<dbReference type="InterPro" id="IPR009091">
    <property type="entry name" value="RCC1/BLIP-II"/>
</dbReference>